<gene>
    <name evidence="1" type="ORF">J2Z48_001890</name>
</gene>
<accession>A0AAJ1WQM8</accession>
<evidence type="ECO:0000313" key="1">
    <source>
        <dbReference type="EMBL" id="MDQ0417717.1"/>
    </source>
</evidence>
<dbReference type="AlphaFoldDB" id="A0AAJ1WQM8"/>
<proteinExistence type="predicted"/>
<name>A0AAJ1WQM8_9BACL</name>
<sequence length="118" mass="14361">MIFTTMIGHQQLVHQHVVYEVFLCTIQSDQRKMTRFPLKLRDVYHGWLKRLEEHAFQQKTCVERELEQCGVRILNTRPKLGYREVKYLHQDATYTNKLLNEWLKKECEQLFCSYTHLM</sequence>
<dbReference type="EMBL" id="JAUSUV010000007">
    <property type="protein sequence ID" value="MDQ0417717.1"/>
    <property type="molecule type" value="Genomic_DNA"/>
</dbReference>
<organism evidence="1 2">
    <name type="scientific">Croceifilum oryzae</name>
    <dbReference type="NCBI Taxonomy" id="1553429"/>
    <lineage>
        <taxon>Bacteria</taxon>
        <taxon>Bacillati</taxon>
        <taxon>Bacillota</taxon>
        <taxon>Bacilli</taxon>
        <taxon>Bacillales</taxon>
        <taxon>Thermoactinomycetaceae</taxon>
        <taxon>Croceifilum</taxon>
    </lineage>
</organism>
<comment type="caution">
    <text evidence="1">The sequence shown here is derived from an EMBL/GenBank/DDBJ whole genome shotgun (WGS) entry which is preliminary data.</text>
</comment>
<dbReference type="Pfam" id="PF26325">
    <property type="entry name" value="YhjD"/>
    <property type="match status" value="1"/>
</dbReference>
<keyword evidence="2" id="KW-1185">Reference proteome</keyword>
<evidence type="ECO:0000313" key="2">
    <source>
        <dbReference type="Proteomes" id="UP001238450"/>
    </source>
</evidence>
<dbReference type="Proteomes" id="UP001238450">
    <property type="component" value="Unassembled WGS sequence"/>
</dbReference>
<protein>
    <submittedName>
        <fullName evidence="1">Uncharacterized protein</fullName>
    </submittedName>
</protein>
<dbReference type="InterPro" id="IPR058600">
    <property type="entry name" value="YhjD-like"/>
</dbReference>
<dbReference type="RefSeq" id="WP_307252884.1">
    <property type="nucleotide sequence ID" value="NZ_JAUSUV010000007.1"/>
</dbReference>
<reference evidence="1 2" key="1">
    <citation type="submission" date="2023-07" db="EMBL/GenBank/DDBJ databases">
        <title>Genomic Encyclopedia of Type Strains, Phase IV (KMG-IV): sequencing the most valuable type-strain genomes for metagenomic binning, comparative biology and taxonomic classification.</title>
        <authorList>
            <person name="Goeker M."/>
        </authorList>
    </citation>
    <scope>NUCLEOTIDE SEQUENCE [LARGE SCALE GENOMIC DNA]</scope>
    <source>
        <strain evidence="1 2">DSM 46876</strain>
    </source>
</reference>